<dbReference type="EMBL" id="JAWDJW010009059">
    <property type="protein sequence ID" value="KAK3059851.1"/>
    <property type="molecule type" value="Genomic_DNA"/>
</dbReference>
<reference evidence="1" key="1">
    <citation type="submission" date="2024-09" db="EMBL/GenBank/DDBJ databases">
        <title>Black Yeasts Isolated from many extreme environments.</title>
        <authorList>
            <person name="Coleine C."/>
            <person name="Stajich J.E."/>
            <person name="Selbmann L."/>
        </authorList>
    </citation>
    <scope>NUCLEOTIDE SEQUENCE</scope>
    <source>
        <strain evidence="1">CCFEE 5737</strain>
    </source>
</reference>
<comment type="caution">
    <text evidence="1">The sequence shown here is derived from an EMBL/GenBank/DDBJ whole genome shotgun (WGS) entry which is preliminary data.</text>
</comment>
<dbReference type="Proteomes" id="UP001186974">
    <property type="component" value="Unassembled WGS sequence"/>
</dbReference>
<keyword evidence="2" id="KW-1185">Reference proteome</keyword>
<gene>
    <name evidence="1" type="ORF">LTS18_009916</name>
</gene>
<protein>
    <submittedName>
        <fullName evidence="1">Uncharacterized protein</fullName>
    </submittedName>
</protein>
<name>A0ACC3D0C7_9PEZI</name>
<sequence length="224" mass="25920">MAKSLASIADYLGEEDDKSEFTKQYNAIVKNLDNLHWDKKEKTYCDATIDEYEESQHVCHKGYISIFPFMTGMMDPKGQSDKIAKILDTIADPEELWSEHGVRSLSKSDEFYGTGENYWRSPVWMNMNYLVVARLLPLTGISRQELAQTPNPNQQRAIKLYTDLRKNLVDTVFKSWRETGFAWEQYNPETGQGQRTQHFTGWTSMIVRIMAMPDLSGQKARDEL</sequence>
<evidence type="ECO:0000313" key="1">
    <source>
        <dbReference type="EMBL" id="KAK3059851.1"/>
    </source>
</evidence>
<accession>A0ACC3D0C7</accession>
<proteinExistence type="predicted"/>
<organism evidence="1 2">
    <name type="scientific">Coniosporium uncinatum</name>
    <dbReference type="NCBI Taxonomy" id="93489"/>
    <lineage>
        <taxon>Eukaryota</taxon>
        <taxon>Fungi</taxon>
        <taxon>Dikarya</taxon>
        <taxon>Ascomycota</taxon>
        <taxon>Pezizomycotina</taxon>
        <taxon>Dothideomycetes</taxon>
        <taxon>Dothideomycetes incertae sedis</taxon>
        <taxon>Coniosporium</taxon>
    </lineage>
</organism>
<evidence type="ECO:0000313" key="2">
    <source>
        <dbReference type="Proteomes" id="UP001186974"/>
    </source>
</evidence>